<dbReference type="Proteomes" id="UP000315217">
    <property type="component" value="Unassembled WGS sequence"/>
</dbReference>
<evidence type="ECO:0000313" key="3">
    <source>
        <dbReference type="EMBL" id="TMJ08295.1"/>
    </source>
</evidence>
<comment type="similarity">
    <text evidence="1">Belongs to the short-chain dehydrogenases/reductases (SDR) family.</text>
</comment>
<dbReference type="Pfam" id="PF00106">
    <property type="entry name" value="adh_short"/>
    <property type="match status" value="1"/>
</dbReference>
<dbReference type="InterPro" id="IPR036291">
    <property type="entry name" value="NAD(P)-bd_dom_sf"/>
</dbReference>
<dbReference type="Gene3D" id="3.40.50.720">
    <property type="entry name" value="NAD(P)-binding Rossmann-like Domain"/>
    <property type="match status" value="1"/>
</dbReference>
<accession>A0A537LJW0</accession>
<sequence length="230" mass="24629">MDLGLRHKVVFITGGSKGIGRACALEFAREEARVAICARREDELRRAAEAIRQATGADVFPVAGDMTRWEDVQRCVDAAAAHFGGLDILVNCAGASPGGLILNLAEEDWTLSLQLKFMGYVRCAKAVIPYLLRRGRGRIVNVVGNDGIKPAYWELTASAANAADLAMTSALAEQYGPHGILVNAVNPGPVSTERWDGLVRAYARDKGLSVDEAGAKVLRSLPLGRICTPE</sequence>
<dbReference type="PRINTS" id="PR00081">
    <property type="entry name" value="GDHRDH"/>
</dbReference>
<evidence type="ECO:0000313" key="4">
    <source>
        <dbReference type="Proteomes" id="UP000315217"/>
    </source>
</evidence>
<protein>
    <submittedName>
        <fullName evidence="3">SDR family NAD(P)-dependent oxidoreductase</fullName>
    </submittedName>
</protein>
<proteinExistence type="inferred from homology"/>
<comment type="caution">
    <text evidence="3">The sequence shown here is derived from an EMBL/GenBank/DDBJ whole genome shotgun (WGS) entry which is preliminary data.</text>
</comment>
<dbReference type="InterPro" id="IPR002347">
    <property type="entry name" value="SDR_fam"/>
</dbReference>
<dbReference type="GO" id="GO:0016491">
    <property type="term" value="F:oxidoreductase activity"/>
    <property type="evidence" value="ECO:0007669"/>
    <property type="project" value="UniProtKB-KW"/>
</dbReference>
<dbReference type="AlphaFoldDB" id="A0A537LJW0"/>
<dbReference type="SUPFAM" id="SSF51735">
    <property type="entry name" value="NAD(P)-binding Rossmann-fold domains"/>
    <property type="match status" value="1"/>
</dbReference>
<feature type="non-terminal residue" evidence="3">
    <location>
        <position position="230"/>
    </location>
</feature>
<dbReference type="PANTHER" id="PTHR43669:SF3">
    <property type="entry name" value="ALCOHOL DEHYDROGENASE, PUTATIVE (AFU_ORTHOLOGUE AFUA_3G03445)-RELATED"/>
    <property type="match status" value="1"/>
</dbReference>
<reference evidence="3 4" key="1">
    <citation type="journal article" date="2019" name="Nat. Microbiol.">
        <title>Mediterranean grassland soil C-N compound turnover is dependent on rainfall and depth, and is mediated by genomically divergent microorganisms.</title>
        <authorList>
            <person name="Diamond S."/>
            <person name="Andeer P.F."/>
            <person name="Li Z."/>
            <person name="Crits-Christoph A."/>
            <person name="Burstein D."/>
            <person name="Anantharaman K."/>
            <person name="Lane K.R."/>
            <person name="Thomas B.C."/>
            <person name="Pan C."/>
            <person name="Northen T.R."/>
            <person name="Banfield J.F."/>
        </authorList>
    </citation>
    <scope>NUCLEOTIDE SEQUENCE [LARGE SCALE GENOMIC DNA]</scope>
    <source>
        <strain evidence="3">NP_1</strain>
    </source>
</reference>
<gene>
    <name evidence="3" type="ORF">E6G98_12350</name>
</gene>
<dbReference type="EMBL" id="VBAI01000203">
    <property type="protein sequence ID" value="TMJ08295.1"/>
    <property type="molecule type" value="Genomic_DNA"/>
</dbReference>
<organism evidence="3 4">
    <name type="scientific">Candidatus Segetimicrobium genomatis</name>
    <dbReference type="NCBI Taxonomy" id="2569760"/>
    <lineage>
        <taxon>Bacteria</taxon>
        <taxon>Bacillati</taxon>
        <taxon>Candidatus Sysuimicrobiota</taxon>
        <taxon>Candidatus Sysuimicrobiia</taxon>
        <taxon>Candidatus Sysuimicrobiales</taxon>
        <taxon>Candidatus Segetimicrobiaceae</taxon>
        <taxon>Candidatus Segetimicrobium</taxon>
    </lineage>
</organism>
<dbReference type="PANTHER" id="PTHR43669">
    <property type="entry name" value="5-KETO-D-GLUCONATE 5-REDUCTASE"/>
    <property type="match status" value="1"/>
</dbReference>
<keyword evidence="2" id="KW-0560">Oxidoreductase</keyword>
<evidence type="ECO:0000256" key="1">
    <source>
        <dbReference type="ARBA" id="ARBA00006484"/>
    </source>
</evidence>
<name>A0A537LJW0_9BACT</name>
<evidence type="ECO:0000256" key="2">
    <source>
        <dbReference type="ARBA" id="ARBA00023002"/>
    </source>
</evidence>